<dbReference type="RefSeq" id="WP_047915857.1">
    <property type="nucleotide sequence ID" value="NZ_LN774769.1"/>
</dbReference>
<evidence type="ECO:0000313" key="2">
    <source>
        <dbReference type="Proteomes" id="UP000033166"/>
    </source>
</evidence>
<evidence type="ECO:0000313" key="1">
    <source>
        <dbReference type="EMBL" id="CEN28793.1"/>
    </source>
</evidence>
<dbReference type="KEGG" id="lpk:LACPI_1593"/>
<dbReference type="AlphaFoldDB" id="A0A0D6DXU8"/>
<dbReference type="Proteomes" id="UP000033166">
    <property type="component" value="Chromosome I"/>
</dbReference>
<proteinExistence type="predicted"/>
<reference evidence="2" key="1">
    <citation type="submission" date="2015-01" db="EMBL/GenBank/DDBJ databases">
        <authorList>
            <person name="Andreevskaya M."/>
        </authorList>
    </citation>
    <scope>NUCLEOTIDE SEQUENCE [LARGE SCALE GENOMIC DNA]</scope>
    <source>
        <strain evidence="2">MKFS47</strain>
    </source>
</reference>
<protein>
    <submittedName>
        <fullName evidence="1">Uncharacterized protein</fullName>
    </submittedName>
</protein>
<dbReference type="EMBL" id="LN774769">
    <property type="protein sequence ID" value="CEN28793.1"/>
    <property type="molecule type" value="Genomic_DNA"/>
</dbReference>
<name>A0A0D6DXU8_9LACT</name>
<sequence length="294" mass="34772">MNYLGIQTSEGIKIDNSKEVSVETIEFLDQWRKVVEDFDNINSLFQLLVSEVSAFNKYMVECSQKTIEDLNADEWFNTTLNKHVINIASNGRLFYEYLSLIIEKEYSEYEEEWEKQVSQIFDNNFSYRFFNKFRNYIQHIGFPITELKMKYEDENGKDKLIVEIQFKASVLLKKSKEWGKHIKPDLIELGDGNIIFSEIMWDYFHNLNQIYFNSLEVFMKKNYKFITKKYVKLIELCRKELGGICVFDISESQLLKLNDGKFDELTGRPITSLKNVNRVVNTLQEVGIIKKIVL</sequence>
<gene>
    <name evidence="1" type="ORF">LACPI_1593</name>
</gene>
<organism evidence="1 2">
    <name type="scientific">Pseudolactococcus piscium MKFS47</name>
    <dbReference type="NCBI Taxonomy" id="297352"/>
    <lineage>
        <taxon>Bacteria</taxon>
        <taxon>Bacillati</taxon>
        <taxon>Bacillota</taxon>
        <taxon>Bacilli</taxon>
        <taxon>Lactobacillales</taxon>
        <taxon>Streptococcaceae</taxon>
        <taxon>Pseudolactococcus</taxon>
    </lineage>
</organism>
<accession>A0A0D6DXU8</accession>
<dbReference type="HOGENOM" id="CLU_1011626_0_0_9"/>